<evidence type="ECO:0000313" key="2">
    <source>
        <dbReference type="EMBL" id="BDT76523.1"/>
    </source>
</evidence>
<dbReference type="EMBL" id="AP026973">
    <property type="protein sequence ID" value="BDT76523.1"/>
    <property type="molecule type" value="Genomic_DNA"/>
</dbReference>
<organism evidence="2">
    <name type="scientific">Polynucleobacter yangtzensis</name>
    <dbReference type="NCBI Taxonomy" id="1743159"/>
    <lineage>
        <taxon>Bacteria</taxon>
        <taxon>Pseudomonadati</taxon>
        <taxon>Pseudomonadota</taxon>
        <taxon>Betaproteobacteria</taxon>
        <taxon>Burkholderiales</taxon>
        <taxon>Burkholderiaceae</taxon>
        <taxon>Polynucleobacter</taxon>
    </lineage>
</organism>
<evidence type="ECO:0000259" key="1">
    <source>
        <dbReference type="Pfam" id="PF19480"/>
    </source>
</evidence>
<feature type="domain" description="Cupin fold metalloprotein WbuC cupin" evidence="1">
    <location>
        <begin position="22"/>
        <end position="99"/>
    </location>
</feature>
<name>A0A9C7C9M5_9BURK</name>
<dbReference type="InterPro" id="IPR011051">
    <property type="entry name" value="RmlC_Cupin_sf"/>
</dbReference>
<protein>
    <recommendedName>
        <fullName evidence="1">Cupin fold metalloprotein WbuC cupin domain-containing protein</fullName>
    </recommendedName>
</protein>
<dbReference type="Proteomes" id="UP001211097">
    <property type="component" value="Chromosome"/>
</dbReference>
<dbReference type="NCBIfam" id="TIGR04366">
    <property type="entry name" value="cupin_WbuC"/>
    <property type="match status" value="1"/>
</dbReference>
<dbReference type="InterPro" id="IPR046058">
    <property type="entry name" value="WbuC_cupin"/>
</dbReference>
<dbReference type="KEGG" id="pyt:PKF023_03260"/>
<dbReference type="Pfam" id="PF19480">
    <property type="entry name" value="DUF6016"/>
    <property type="match status" value="1"/>
</dbReference>
<dbReference type="SUPFAM" id="SSF51182">
    <property type="entry name" value="RmlC-like cupins"/>
    <property type="match status" value="1"/>
</dbReference>
<dbReference type="CDD" id="cd07005">
    <property type="entry name" value="cupin_WbuC-like"/>
    <property type="match status" value="1"/>
</dbReference>
<reference evidence="2" key="1">
    <citation type="submission" date="2022-11" db="EMBL/GenBank/DDBJ databases">
        <title>Complete Genome Sequences of three Polynucleobacter sp. Subcluster PnecC Strains KF022, KF023, and KF032 Isolated from a Shallow Eutrophic Lake in Japan.</title>
        <authorList>
            <person name="Ogata Y."/>
            <person name="Watanabe K."/>
            <person name="Takemine S."/>
            <person name="Shindo C."/>
            <person name="Kurokawa R."/>
            <person name="Suda W."/>
        </authorList>
    </citation>
    <scope>NUCLEOTIDE SEQUENCE</scope>
    <source>
        <strain evidence="2">KF023</strain>
    </source>
</reference>
<gene>
    <name evidence="2" type="ORF">PKF023_03260</name>
</gene>
<proteinExistence type="predicted"/>
<sequence>MLIVKFGKNSSNRMNELELKHLDLDELSRKARLSPRLRQHLNIHTNHNELCQRLFNGIEPDSYIRPHRHSIDGKKELLLAIRGSFSLFIFDNSGHIDQIINFGADSNLDPCLGAEVSPASWHTVLSKSPGSVLLEIKEGPFNPIHAKELAP</sequence>
<dbReference type="InterPro" id="IPR027565">
    <property type="entry name" value="Cupin_WbuC"/>
</dbReference>
<dbReference type="AlphaFoldDB" id="A0A9C7C9M5"/>
<accession>A0A9C7C9M5</accession>